<evidence type="ECO:0000256" key="1">
    <source>
        <dbReference type="SAM" id="SignalP"/>
    </source>
</evidence>
<dbReference type="AlphaFoldDB" id="A0A1I1IM64"/>
<feature type="chain" id="PRO_5011795710" evidence="1">
    <location>
        <begin position="20"/>
        <end position="137"/>
    </location>
</feature>
<keyword evidence="1" id="KW-0732">Signal</keyword>
<proteinExistence type="predicted"/>
<evidence type="ECO:0000313" key="2">
    <source>
        <dbReference type="EMBL" id="SFC37265.1"/>
    </source>
</evidence>
<gene>
    <name evidence="2" type="ORF">SAMN05421780_10517</name>
</gene>
<sequence length="137" mass="14588">MKKTFITLMAAMSLGFSYAQVPTLSNSVSFGDAASQISTGTAVNPANGTTYSTGYYWGSPSFGTNVLPAPTGGNGGEDRNIYILKLTAPYSSSSVVWAQSIEGDSVLISNSIAYDAAGDVYVTRQYQRCCNSRWHDI</sequence>
<reference evidence="2 3" key="1">
    <citation type="submission" date="2016-10" db="EMBL/GenBank/DDBJ databases">
        <authorList>
            <person name="de Groot N.N."/>
        </authorList>
    </citation>
    <scope>NUCLEOTIDE SEQUENCE [LARGE SCALE GENOMIC DNA]</scope>
    <source>
        <strain evidence="2 3">DSM 6793</strain>
    </source>
</reference>
<evidence type="ECO:0000313" key="3">
    <source>
        <dbReference type="Proteomes" id="UP000199514"/>
    </source>
</evidence>
<dbReference type="STRING" id="927664.SAMN05421780_10517"/>
<feature type="signal peptide" evidence="1">
    <location>
        <begin position="1"/>
        <end position="19"/>
    </location>
</feature>
<organism evidence="2 3">
    <name type="scientific">Flexibacter flexilis DSM 6793</name>
    <dbReference type="NCBI Taxonomy" id="927664"/>
    <lineage>
        <taxon>Bacteria</taxon>
        <taxon>Pseudomonadati</taxon>
        <taxon>Bacteroidota</taxon>
        <taxon>Cytophagia</taxon>
        <taxon>Cytophagales</taxon>
        <taxon>Flexibacteraceae</taxon>
        <taxon>Flexibacter</taxon>
    </lineage>
</organism>
<accession>A0A1I1IM64</accession>
<keyword evidence="3" id="KW-1185">Reference proteome</keyword>
<name>A0A1I1IM64_9BACT</name>
<dbReference type="Proteomes" id="UP000199514">
    <property type="component" value="Unassembled WGS sequence"/>
</dbReference>
<dbReference type="EMBL" id="FOLE01000005">
    <property type="protein sequence ID" value="SFC37265.1"/>
    <property type="molecule type" value="Genomic_DNA"/>
</dbReference>
<protein>
    <submittedName>
        <fullName evidence="2">Uncharacterized protein</fullName>
    </submittedName>
</protein>